<proteinExistence type="inferred from homology"/>
<dbReference type="InterPro" id="IPR050743">
    <property type="entry name" value="2-oxoacid_DH_E2_comp"/>
</dbReference>
<dbReference type="RefSeq" id="WP_286053082.1">
    <property type="nucleotide sequence ID" value="NZ_JASVWF010000002.1"/>
</dbReference>
<dbReference type="Proteomes" id="UP001231924">
    <property type="component" value="Unassembled WGS sequence"/>
</dbReference>
<dbReference type="InterPro" id="IPR011053">
    <property type="entry name" value="Single_hybrid_motif"/>
</dbReference>
<dbReference type="SUPFAM" id="SSF47005">
    <property type="entry name" value="Peripheral subunit-binding domain of 2-oxo acid dehydrogenase complex"/>
    <property type="match status" value="1"/>
</dbReference>
<dbReference type="CDD" id="cd06849">
    <property type="entry name" value="lipoyl_domain"/>
    <property type="match status" value="1"/>
</dbReference>
<protein>
    <recommendedName>
        <fullName evidence="6">Dihydrolipoamide acetyltransferase component of pyruvate dehydrogenase complex</fullName>
        <ecNumber evidence="6">2.3.1.-</ecNumber>
    </recommendedName>
</protein>
<dbReference type="PANTHER" id="PTHR43178:SF5">
    <property type="entry name" value="LIPOAMIDE ACYLTRANSFERASE COMPONENT OF BRANCHED-CHAIN ALPHA-KETO ACID DEHYDROGENASE COMPLEX, MITOCHONDRIAL"/>
    <property type="match status" value="1"/>
</dbReference>
<dbReference type="PROSITE" id="PS51826">
    <property type="entry name" value="PSBD"/>
    <property type="match status" value="1"/>
</dbReference>
<dbReference type="EMBL" id="JASVWF010000002">
    <property type="protein sequence ID" value="MDL5156740.1"/>
    <property type="molecule type" value="Genomic_DNA"/>
</dbReference>
<dbReference type="InterPro" id="IPR036625">
    <property type="entry name" value="E3-bd_dom_sf"/>
</dbReference>
<evidence type="ECO:0000313" key="11">
    <source>
        <dbReference type="Proteomes" id="UP001231924"/>
    </source>
</evidence>
<dbReference type="InterPro" id="IPR023213">
    <property type="entry name" value="CAT-like_dom_sf"/>
</dbReference>
<dbReference type="InterPro" id="IPR001078">
    <property type="entry name" value="2-oxoacid_DH_actylTfrase"/>
</dbReference>
<evidence type="ECO:0000256" key="3">
    <source>
        <dbReference type="ARBA" id="ARBA00022679"/>
    </source>
</evidence>
<evidence type="ECO:0000313" key="10">
    <source>
        <dbReference type="EMBL" id="MDL5156740.1"/>
    </source>
</evidence>
<dbReference type="Gene3D" id="3.30.559.10">
    <property type="entry name" value="Chloramphenicol acetyltransferase-like domain"/>
    <property type="match status" value="1"/>
</dbReference>
<feature type="domain" description="Peripheral subunit-binding (PSBD)" evidence="9">
    <location>
        <begin position="124"/>
        <end position="159"/>
    </location>
</feature>
<dbReference type="PANTHER" id="PTHR43178">
    <property type="entry name" value="DIHYDROLIPOAMIDE ACETYLTRANSFERASE COMPONENT OF PYRUVATE DEHYDROGENASE COMPLEX"/>
    <property type="match status" value="1"/>
</dbReference>
<comment type="caution">
    <text evidence="10">The sequence shown here is derived from an EMBL/GenBank/DDBJ whole genome shotgun (WGS) entry which is preliminary data.</text>
</comment>
<keyword evidence="5 6" id="KW-0012">Acyltransferase</keyword>
<accession>A0ABT7M7U5</accession>
<dbReference type="SUPFAM" id="SSF51230">
    <property type="entry name" value="Single hybrid motif"/>
    <property type="match status" value="1"/>
</dbReference>
<evidence type="ECO:0000259" key="8">
    <source>
        <dbReference type="PROSITE" id="PS50968"/>
    </source>
</evidence>
<dbReference type="InterPro" id="IPR004167">
    <property type="entry name" value="PSBD"/>
</dbReference>
<evidence type="ECO:0000256" key="1">
    <source>
        <dbReference type="ARBA" id="ARBA00001938"/>
    </source>
</evidence>
<name>A0ABT7M7U5_9PSEU</name>
<dbReference type="Pfam" id="PF02817">
    <property type="entry name" value="E3_binding"/>
    <property type="match status" value="1"/>
</dbReference>
<keyword evidence="4 6" id="KW-0450">Lipoyl</keyword>
<gene>
    <name evidence="10" type="ORF">QRT03_12290</name>
</gene>
<evidence type="ECO:0000256" key="2">
    <source>
        <dbReference type="ARBA" id="ARBA00007317"/>
    </source>
</evidence>
<dbReference type="Gene3D" id="4.10.320.10">
    <property type="entry name" value="E3-binding domain"/>
    <property type="match status" value="1"/>
</dbReference>
<dbReference type="Pfam" id="PF00198">
    <property type="entry name" value="2-oxoacid_dh"/>
    <property type="match status" value="1"/>
</dbReference>
<sequence length="398" mass="42194">MPTTETFRLPDVGEGLTEADILTWHVAVGDAVTVNRTLVEVETAKAAVELPCPFDGTVAEILVGEGDTVAVGSPIVTITTATEPAEEGSGDVLVGYGTSASATRRRRRRAPEPATPAVGNGRPPATPPVRKMAKDAGVDLAEVAYEGERISREDVRRHLEQEPEPAGETRERIAGVRKATAAAVTTSAFTAPHVTEFLTVDATETMATVAVLKEHPAFAGVRVTPLLLVARAVLSAIRHHPEVHARWDEANQEIVRLRTVNLGIAAATPRGLIVPNVPDAGSLTLVGLARALEELTTTAREGRTTPERMRGGTVTITNVGVFGVDAATPILNPGESAILGVGRIARRPWEYHGEVALREVTTLSLSFDHRLVDGELGSRVLARIGAVLSDPARELLLD</sequence>
<evidence type="ECO:0000256" key="4">
    <source>
        <dbReference type="ARBA" id="ARBA00022823"/>
    </source>
</evidence>
<dbReference type="Pfam" id="PF00364">
    <property type="entry name" value="Biotin_lipoyl"/>
    <property type="match status" value="1"/>
</dbReference>
<dbReference type="GO" id="GO:0016746">
    <property type="term" value="F:acyltransferase activity"/>
    <property type="evidence" value="ECO:0007669"/>
    <property type="project" value="UniProtKB-KW"/>
</dbReference>
<feature type="region of interest" description="Disordered" evidence="7">
    <location>
        <begin position="99"/>
        <end position="130"/>
    </location>
</feature>
<dbReference type="PROSITE" id="PS00189">
    <property type="entry name" value="LIPOYL"/>
    <property type="match status" value="1"/>
</dbReference>
<dbReference type="PROSITE" id="PS50968">
    <property type="entry name" value="BIOTINYL_LIPOYL"/>
    <property type="match status" value="1"/>
</dbReference>
<keyword evidence="11" id="KW-1185">Reference proteome</keyword>
<evidence type="ECO:0000259" key="9">
    <source>
        <dbReference type="PROSITE" id="PS51826"/>
    </source>
</evidence>
<feature type="domain" description="Lipoyl-binding" evidence="8">
    <location>
        <begin position="4"/>
        <end position="79"/>
    </location>
</feature>
<evidence type="ECO:0000256" key="7">
    <source>
        <dbReference type="SAM" id="MobiDB-lite"/>
    </source>
</evidence>
<evidence type="ECO:0000256" key="5">
    <source>
        <dbReference type="ARBA" id="ARBA00023315"/>
    </source>
</evidence>
<dbReference type="InterPro" id="IPR000089">
    <property type="entry name" value="Biotin_lipoyl"/>
</dbReference>
<keyword evidence="3 6" id="KW-0808">Transferase</keyword>
<dbReference type="InterPro" id="IPR003016">
    <property type="entry name" value="2-oxoA_DH_lipoyl-BS"/>
</dbReference>
<organism evidence="10 11">
    <name type="scientific">Actinomycetospora termitidis</name>
    <dbReference type="NCBI Taxonomy" id="3053470"/>
    <lineage>
        <taxon>Bacteria</taxon>
        <taxon>Bacillati</taxon>
        <taxon>Actinomycetota</taxon>
        <taxon>Actinomycetes</taxon>
        <taxon>Pseudonocardiales</taxon>
        <taxon>Pseudonocardiaceae</taxon>
        <taxon>Actinomycetospora</taxon>
    </lineage>
</organism>
<comment type="similarity">
    <text evidence="2 6">Belongs to the 2-oxoacid dehydrogenase family.</text>
</comment>
<reference evidence="10 11" key="1">
    <citation type="submission" date="2023-06" db="EMBL/GenBank/DDBJ databases">
        <title>Actinomycetospora Odt1-22.</title>
        <authorList>
            <person name="Supong K."/>
        </authorList>
    </citation>
    <scope>NUCLEOTIDE SEQUENCE [LARGE SCALE GENOMIC DNA]</scope>
    <source>
        <strain evidence="10 11">Odt1-22</strain>
    </source>
</reference>
<evidence type="ECO:0000256" key="6">
    <source>
        <dbReference type="RuleBase" id="RU003423"/>
    </source>
</evidence>
<dbReference type="EC" id="2.3.1.-" evidence="6"/>
<comment type="cofactor">
    <cofactor evidence="1 6">
        <name>(R)-lipoate</name>
        <dbReference type="ChEBI" id="CHEBI:83088"/>
    </cofactor>
</comment>
<dbReference type="Gene3D" id="2.40.50.100">
    <property type="match status" value="1"/>
</dbReference>
<dbReference type="SUPFAM" id="SSF52777">
    <property type="entry name" value="CoA-dependent acyltransferases"/>
    <property type="match status" value="1"/>
</dbReference>